<dbReference type="PANTHER" id="PTHR11474:SF76">
    <property type="entry name" value="SHKT DOMAIN-CONTAINING PROTEIN"/>
    <property type="match status" value="1"/>
</dbReference>
<dbReference type="Pfam" id="PF00264">
    <property type="entry name" value="Tyrosinase"/>
    <property type="match status" value="1"/>
</dbReference>
<evidence type="ECO:0000313" key="5">
    <source>
        <dbReference type="Proteomes" id="UP000734854"/>
    </source>
</evidence>
<dbReference type="SUPFAM" id="SSF48056">
    <property type="entry name" value="Di-copper centre-containing domain"/>
    <property type="match status" value="1"/>
</dbReference>
<evidence type="ECO:0000313" key="4">
    <source>
        <dbReference type="EMBL" id="KAG6478564.1"/>
    </source>
</evidence>
<sequence>MANVHCAYCHSAYEQIGFPDLEIQVHNSWLFLPWHRFYLYFYERILGKLIDNETFTLPFWNWGARALEGIQMPSIYIKKSSSLYDKLRIAWHHPSALVDLDFNRDDPGLPYEQQVDRNLKIMYHQVISRGKMSFLFMGSPYCAGDKTTDDDRSLEKVP</sequence>
<dbReference type="InterPro" id="IPR050316">
    <property type="entry name" value="Tyrosinase/Hemocyanin"/>
</dbReference>
<dbReference type="PANTHER" id="PTHR11474">
    <property type="entry name" value="TYROSINASE FAMILY MEMBER"/>
    <property type="match status" value="1"/>
</dbReference>
<accession>A0A8J5F961</accession>
<protein>
    <recommendedName>
        <fullName evidence="3">Tyrosinase copper-binding domain-containing protein</fullName>
    </recommendedName>
</protein>
<dbReference type="GO" id="GO:0016491">
    <property type="term" value="F:oxidoreductase activity"/>
    <property type="evidence" value="ECO:0007669"/>
    <property type="project" value="InterPro"/>
</dbReference>
<reference evidence="4 5" key="1">
    <citation type="submission" date="2020-08" db="EMBL/GenBank/DDBJ databases">
        <title>Plant Genome Project.</title>
        <authorList>
            <person name="Zhang R.-G."/>
        </authorList>
    </citation>
    <scope>NUCLEOTIDE SEQUENCE [LARGE SCALE GENOMIC DNA]</scope>
    <source>
        <tissue evidence="4">Rhizome</tissue>
    </source>
</reference>
<dbReference type="GO" id="GO:0046872">
    <property type="term" value="F:metal ion binding"/>
    <property type="evidence" value="ECO:0007669"/>
    <property type="project" value="UniProtKB-KW"/>
</dbReference>
<dbReference type="Proteomes" id="UP000734854">
    <property type="component" value="Unassembled WGS sequence"/>
</dbReference>
<dbReference type="InterPro" id="IPR002227">
    <property type="entry name" value="Tyrosinase_Cu-bd"/>
</dbReference>
<proteinExistence type="predicted"/>
<dbReference type="PRINTS" id="PR00092">
    <property type="entry name" value="TYROSINASE"/>
</dbReference>
<evidence type="ECO:0000256" key="1">
    <source>
        <dbReference type="ARBA" id="ARBA00022723"/>
    </source>
</evidence>
<dbReference type="AlphaFoldDB" id="A0A8J5F961"/>
<keyword evidence="2" id="KW-0186">Copper</keyword>
<dbReference type="PROSITE" id="PS00497">
    <property type="entry name" value="TYROSINASE_1"/>
    <property type="match status" value="1"/>
</dbReference>
<keyword evidence="5" id="KW-1185">Reference proteome</keyword>
<feature type="domain" description="Tyrosinase copper-binding" evidence="3">
    <location>
        <begin position="26"/>
        <end position="43"/>
    </location>
</feature>
<dbReference type="InterPro" id="IPR008922">
    <property type="entry name" value="Di-copper_centre_dom_sf"/>
</dbReference>
<name>A0A8J5F961_ZINOF</name>
<gene>
    <name evidence="4" type="ORF">ZIOFF_062007</name>
</gene>
<dbReference type="Gene3D" id="1.10.1280.10">
    <property type="entry name" value="Di-copper center containing domain from catechol oxidase"/>
    <property type="match status" value="1"/>
</dbReference>
<keyword evidence="1" id="KW-0479">Metal-binding</keyword>
<comment type="caution">
    <text evidence="4">The sequence shown here is derived from an EMBL/GenBank/DDBJ whole genome shotgun (WGS) entry which is preliminary data.</text>
</comment>
<dbReference type="EMBL" id="JACMSC010000017">
    <property type="protein sequence ID" value="KAG6478564.1"/>
    <property type="molecule type" value="Genomic_DNA"/>
</dbReference>
<evidence type="ECO:0000256" key="2">
    <source>
        <dbReference type="ARBA" id="ARBA00023008"/>
    </source>
</evidence>
<evidence type="ECO:0000259" key="3">
    <source>
        <dbReference type="PROSITE" id="PS00497"/>
    </source>
</evidence>
<organism evidence="4 5">
    <name type="scientific">Zingiber officinale</name>
    <name type="common">Ginger</name>
    <name type="synonym">Amomum zingiber</name>
    <dbReference type="NCBI Taxonomy" id="94328"/>
    <lineage>
        <taxon>Eukaryota</taxon>
        <taxon>Viridiplantae</taxon>
        <taxon>Streptophyta</taxon>
        <taxon>Embryophyta</taxon>
        <taxon>Tracheophyta</taxon>
        <taxon>Spermatophyta</taxon>
        <taxon>Magnoliopsida</taxon>
        <taxon>Liliopsida</taxon>
        <taxon>Zingiberales</taxon>
        <taxon>Zingiberaceae</taxon>
        <taxon>Zingiber</taxon>
    </lineage>
</organism>